<dbReference type="RefSeq" id="WP_145182174.1">
    <property type="nucleotide sequence ID" value="NZ_CP036290.1"/>
</dbReference>
<evidence type="ECO:0000313" key="2">
    <source>
        <dbReference type="EMBL" id="QDU83090.1"/>
    </source>
</evidence>
<dbReference type="PROSITE" id="PS51704">
    <property type="entry name" value="GP_PDE"/>
    <property type="match status" value="1"/>
</dbReference>
<accession>A0A518CV34</accession>
<evidence type="ECO:0000313" key="3">
    <source>
        <dbReference type="Proteomes" id="UP000319342"/>
    </source>
</evidence>
<organism evidence="2 3">
    <name type="scientific">Rohdeia mirabilis</name>
    <dbReference type="NCBI Taxonomy" id="2528008"/>
    <lineage>
        <taxon>Bacteria</taxon>
        <taxon>Pseudomonadati</taxon>
        <taxon>Planctomycetota</taxon>
        <taxon>Planctomycetia</taxon>
        <taxon>Planctomycetia incertae sedis</taxon>
        <taxon>Rohdeia</taxon>
    </lineage>
</organism>
<dbReference type="AlphaFoldDB" id="A0A518CV34"/>
<dbReference type="OrthoDB" id="9554336at2"/>
<name>A0A518CV34_9BACT</name>
<gene>
    <name evidence="2" type="ORF">Pla163_01860</name>
</gene>
<reference evidence="2 3" key="1">
    <citation type="submission" date="2019-02" db="EMBL/GenBank/DDBJ databases">
        <title>Deep-cultivation of Planctomycetes and their phenomic and genomic characterization uncovers novel biology.</title>
        <authorList>
            <person name="Wiegand S."/>
            <person name="Jogler M."/>
            <person name="Boedeker C."/>
            <person name="Pinto D."/>
            <person name="Vollmers J."/>
            <person name="Rivas-Marin E."/>
            <person name="Kohn T."/>
            <person name="Peeters S.H."/>
            <person name="Heuer A."/>
            <person name="Rast P."/>
            <person name="Oberbeckmann S."/>
            <person name="Bunk B."/>
            <person name="Jeske O."/>
            <person name="Meyerdierks A."/>
            <person name="Storesund J.E."/>
            <person name="Kallscheuer N."/>
            <person name="Luecker S."/>
            <person name="Lage O.M."/>
            <person name="Pohl T."/>
            <person name="Merkel B.J."/>
            <person name="Hornburger P."/>
            <person name="Mueller R.-W."/>
            <person name="Bruemmer F."/>
            <person name="Labrenz M."/>
            <person name="Spormann A.M."/>
            <person name="Op den Camp H."/>
            <person name="Overmann J."/>
            <person name="Amann R."/>
            <person name="Jetten M.S.M."/>
            <person name="Mascher T."/>
            <person name="Medema M.H."/>
            <person name="Devos D.P."/>
            <person name="Kaster A.-K."/>
            <person name="Ovreas L."/>
            <person name="Rohde M."/>
            <person name="Galperin M.Y."/>
            <person name="Jogler C."/>
        </authorList>
    </citation>
    <scope>NUCLEOTIDE SEQUENCE [LARGE SCALE GENOMIC DNA]</scope>
    <source>
        <strain evidence="2 3">Pla163</strain>
    </source>
</reference>
<keyword evidence="3" id="KW-1185">Reference proteome</keyword>
<evidence type="ECO:0000259" key="1">
    <source>
        <dbReference type="PROSITE" id="PS51704"/>
    </source>
</evidence>
<feature type="domain" description="GP-PDE" evidence="1">
    <location>
        <begin position="161"/>
        <end position="197"/>
    </location>
</feature>
<dbReference type="EMBL" id="CP036290">
    <property type="protein sequence ID" value="QDU83090.1"/>
    <property type="molecule type" value="Genomic_DNA"/>
</dbReference>
<proteinExistence type="predicted"/>
<protein>
    <recommendedName>
        <fullName evidence="1">GP-PDE domain-containing protein</fullName>
    </recommendedName>
</protein>
<dbReference type="Proteomes" id="UP000319342">
    <property type="component" value="Chromosome"/>
</dbReference>
<dbReference type="GO" id="GO:0006629">
    <property type="term" value="P:lipid metabolic process"/>
    <property type="evidence" value="ECO:0007669"/>
    <property type="project" value="InterPro"/>
</dbReference>
<dbReference type="InterPro" id="IPR030395">
    <property type="entry name" value="GP_PDE_dom"/>
</dbReference>
<dbReference type="GO" id="GO:0008081">
    <property type="term" value="F:phosphoric diester hydrolase activity"/>
    <property type="evidence" value="ECO:0007669"/>
    <property type="project" value="InterPro"/>
</dbReference>
<sequence>MAIDLMIMPLSRYFSGDYITPAMRQAWSVGASYKILTSEGARECPPDVPLGGLDATSKRHAALPELIESLRLLPFGIPDSLWDEASDVEPCFYRLELSSLEMLLEEAAEALVAKPSFLGRLVGKKAAPSHFLSAEMFLPVPFSEHFALGNTLTGSVHTAKRELESHTWSSGARPAYEHWIAALEDAIALNQPLVVDM</sequence>